<gene>
    <name evidence="2" type="ORF">ACFSBW_03185</name>
</gene>
<reference evidence="2 3" key="1">
    <citation type="journal article" date="2019" name="Int. J. Syst. Evol. Microbiol.">
        <title>The Global Catalogue of Microorganisms (GCM) 10K type strain sequencing project: providing services to taxonomists for standard genome sequencing and annotation.</title>
        <authorList>
            <consortium name="The Broad Institute Genomics Platform"/>
            <consortium name="The Broad Institute Genome Sequencing Center for Infectious Disease"/>
            <person name="Wu L."/>
            <person name="Ma J."/>
        </authorList>
    </citation>
    <scope>NUCLEOTIDE SEQUENCE [LARGE SCALE GENOMIC DNA]</scope>
    <source>
        <strain evidence="2 3">CGMCC 1.10593</strain>
    </source>
</reference>
<feature type="compositionally biased region" description="Basic and acidic residues" evidence="1">
    <location>
        <begin position="113"/>
        <end position="122"/>
    </location>
</feature>
<dbReference type="Pfam" id="PF26258">
    <property type="entry name" value="DUF8062"/>
    <property type="match status" value="1"/>
</dbReference>
<comment type="caution">
    <text evidence="2">The sequence shown here is derived from an EMBL/GenBank/DDBJ whole genome shotgun (WGS) entry which is preliminary data.</text>
</comment>
<dbReference type="AlphaFoldDB" id="A0ABD6D3R5"/>
<name>A0ABD6D3R5_9EURY</name>
<dbReference type="Proteomes" id="UP001597052">
    <property type="component" value="Unassembled WGS sequence"/>
</dbReference>
<sequence>MPTSPDDIDVTPSAVDAVDDTPTITCSRCDRDWELTYELETLYAGNQAFEQFALDHKRHTGHFPDDVSPWLVDCQQCPDAEAYLDERPARRWAETHARHTDHPVDLSYAAGDVDERIEPGSH</sequence>
<dbReference type="EMBL" id="JBHUDM010000001">
    <property type="protein sequence ID" value="MFD1640881.1"/>
    <property type="molecule type" value="Genomic_DNA"/>
</dbReference>
<organism evidence="2 3">
    <name type="scientific">Halohasta litorea</name>
    <dbReference type="NCBI Taxonomy" id="869891"/>
    <lineage>
        <taxon>Archaea</taxon>
        <taxon>Methanobacteriati</taxon>
        <taxon>Methanobacteriota</taxon>
        <taxon>Stenosarchaea group</taxon>
        <taxon>Halobacteria</taxon>
        <taxon>Halobacteriales</taxon>
        <taxon>Haloferacaceae</taxon>
        <taxon>Halohasta</taxon>
    </lineage>
</organism>
<dbReference type="RefSeq" id="WP_256394574.1">
    <property type="nucleotide sequence ID" value="NZ_JANHDJ010000001.1"/>
</dbReference>
<feature type="region of interest" description="Disordered" evidence="1">
    <location>
        <begin position="95"/>
        <end position="122"/>
    </location>
</feature>
<protein>
    <submittedName>
        <fullName evidence="2">Uncharacterized protein</fullName>
    </submittedName>
</protein>
<evidence type="ECO:0000256" key="1">
    <source>
        <dbReference type="SAM" id="MobiDB-lite"/>
    </source>
</evidence>
<keyword evidence="3" id="KW-1185">Reference proteome</keyword>
<evidence type="ECO:0000313" key="3">
    <source>
        <dbReference type="Proteomes" id="UP001597052"/>
    </source>
</evidence>
<dbReference type="InterPro" id="IPR058375">
    <property type="entry name" value="DUF8062"/>
</dbReference>
<evidence type="ECO:0000313" key="2">
    <source>
        <dbReference type="EMBL" id="MFD1640881.1"/>
    </source>
</evidence>
<proteinExistence type="predicted"/>
<accession>A0ABD6D3R5</accession>
<feature type="compositionally biased region" description="Basic and acidic residues" evidence="1">
    <location>
        <begin position="95"/>
        <end position="104"/>
    </location>
</feature>